<dbReference type="GO" id="GO:0005886">
    <property type="term" value="C:plasma membrane"/>
    <property type="evidence" value="ECO:0007669"/>
    <property type="project" value="TreeGrafter"/>
</dbReference>
<evidence type="ECO:0000256" key="2">
    <source>
        <dbReference type="ARBA" id="ARBA00007425"/>
    </source>
</evidence>
<dbReference type="GeneTree" id="ENSGT00940000164364"/>
<dbReference type="Ensembl" id="ENSLAFT00000003223.4">
    <property type="protein sequence ID" value="ENSLAFP00000002681.4"/>
    <property type="gene ID" value="ENSLAFG00000003224.4"/>
</dbReference>
<comment type="subcellular location">
    <subcellularLocation>
        <location evidence="1">Membrane</location>
        <topology evidence="1">Multi-pass membrane protein</topology>
    </subcellularLocation>
</comment>
<dbReference type="InterPro" id="IPR012478">
    <property type="entry name" value="GSG-1"/>
</dbReference>
<evidence type="ECO:0008006" key="8">
    <source>
        <dbReference type="Google" id="ProtNLM"/>
    </source>
</evidence>
<keyword evidence="4" id="KW-1133">Transmembrane helix</keyword>
<evidence type="ECO:0000256" key="3">
    <source>
        <dbReference type="ARBA" id="ARBA00022692"/>
    </source>
</evidence>
<dbReference type="Pfam" id="PF07803">
    <property type="entry name" value="GSG-1"/>
    <property type="match status" value="1"/>
</dbReference>
<keyword evidence="3" id="KW-0812">Transmembrane</keyword>
<reference evidence="6" key="2">
    <citation type="submission" date="2025-08" db="UniProtKB">
        <authorList>
            <consortium name="Ensembl"/>
        </authorList>
    </citation>
    <scope>IDENTIFICATION</scope>
    <source>
        <strain evidence="6">Isolate ISIS603380</strain>
    </source>
</reference>
<comment type="similarity">
    <text evidence="2">Belongs to the GSG1 family.</text>
</comment>
<evidence type="ECO:0000256" key="4">
    <source>
        <dbReference type="ARBA" id="ARBA00022989"/>
    </source>
</evidence>
<sequence>LLQMEFPKVFPSQRAFISAILNMLSLSLSTTSLLSSYWFVGTQKVPKPLCRKGLAAKCFDMPMSLVGGDTNTSTQEVVQYSWETGDDRFSFRTFHSGMWLSCEEIMEEPGERCRSFIELTPPTERGEKGLLEFTMLQGPRHPTLRFGGKRLMEKAFLPHLPLGLVASIDPLVITGSPGHLHWTSVHQLPLATNGFAIYWEPWSRTQGFLPFCFLCRPSGDGGPHDVFSSLPGNCQLGSRGLEATYLELWLGLLHGLGFLHLLHGVCCHHLQYVHQDGTGIQVQA</sequence>
<dbReference type="OMA" id="SPGHLHW"/>
<evidence type="ECO:0000256" key="1">
    <source>
        <dbReference type="ARBA" id="ARBA00004141"/>
    </source>
</evidence>
<dbReference type="InterPro" id="IPR050579">
    <property type="entry name" value="PMP-22/EMP/MP20-like"/>
</dbReference>
<dbReference type="Proteomes" id="UP000007646">
    <property type="component" value="Unassembled WGS sequence"/>
</dbReference>
<reference evidence="6 7" key="1">
    <citation type="submission" date="2009-06" db="EMBL/GenBank/DDBJ databases">
        <title>The Genome Sequence of Loxodonta africana (African elephant).</title>
        <authorList>
            <person name="Di Palma F."/>
            <person name="Heiman D."/>
            <person name="Young S."/>
            <person name="Johnson J."/>
            <person name="Lander E.S."/>
            <person name="Lindblad-Toh K."/>
        </authorList>
    </citation>
    <scope>NUCLEOTIDE SEQUENCE [LARGE SCALE GENOMIC DNA]</scope>
    <source>
        <strain evidence="6 7">Isolate ISIS603380</strain>
    </source>
</reference>
<dbReference type="STRING" id="9785.ENSLAFP00000002681"/>
<dbReference type="InParanoid" id="G3SRY9"/>
<organism evidence="6 7">
    <name type="scientific">Loxodonta africana</name>
    <name type="common">African elephant</name>
    <dbReference type="NCBI Taxonomy" id="9785"/>
    <lineage>
        <taxon>Eukaryota</taxon>
        <taxon>Metazoa</taxon>
        <taxon>Chordata</taxon>
        <taxon>Craniata</taxon>
        <taxon>Vertebrata</taxon>
        <taxon>Euteleostomi</taxon>
        <taxon>Mammalia</taxon>
        <taxon>Eutheria</taxon>
        <taxon>Afrotheria</taxon>
        <taxon>Proboscidea</taxon>
        <taxon>Elephantidae</taxon>
        <taxon>Loxodonta</taxon>
    </lineage>
</organism>
<reference evidence="6" key="3">
    <citation type="submission" date="2025-09" db="UniProtKB">
        <authorList>
            <consortium name="Ensembl"/>
        </authorList>
    </citation>
    <scope>IDENTIFICATION</scope>
    <source>
        <strain evidence="6">Isolate ISIS603380</strain>
    </source>
</reference>
<dbReference type="AlphaFoldDB" id="G3SRY9"/>
<dbReference type="PANTHER" id="PTHR10671:SF43">
    <property type="entry name" value="GERM CELL-SPECIFIC GENE 1 PROTEIN"/>
    <property type="match status" value="1"/>
</dbReference>
<evidence type="ECO:0000256" key="5">
    <source>
        <dbReference type="ARBA" id="ARBA00023136"/>
    </source>
</evidence>
<evidence type="ECO:0000313" key="7">
    <source>
        <dbReference type="Proteomes" id="UP000007646"/>
    </source>
</evidence>
<dbReference type="HOGENOM" id="CLU_063057_0_0_1"/>
<name>G3SRY9_LOXAF</name>
<protein>
    <recommendedName>
        <fullName evidence="8">Germ cell associated 1</fullName>
    </recommendedName>
</protein>
<dbReference type="eggNOG" id="ENOG502QRSH">
    <property type="taxonomic scope" value="Eukaryota"/>
</dbReference>
<proteinExistence type="inferred from homology"/>
<dbReference type="PANTHER" id="PTHR10671">
    <property type="entry name" value="EPITHELIAL MEMBRANE PROTEIN-RELATED"/>
    <property type="match status" value="1"/>
</dbReference>
<accession>G3SRY9</accession>
<keyword evidence="5" id="KW-0472">Membrane</keyword>
<keyword evidence="7" id="KW-1185">Reference proteome</keyword>
<evidence type="ECO:0000313" key="6">
    <source>
        <dbReference type="Ensembl" id="ENSLAFP00000002681.4"/>
    </source>
</evidence>